<comment type="caution">
    <text evidence="7">The sequence shown here is derived from an EMBL/GenBank/DDBJ whole genome shotgun (WGS) entry which is preliminary data.</text>
</comment>
<keyword evidence="3" id="KW-0472">Membrane</keyword>
<dbReference type="GO" id="GO:0034338">
    <property type="term" value="F:short-chain carboxylesterase activity"/>
    <property type="evidence" value="ECO:0007669"/>
    <property type="project" value="TreeGrafter"/>
</dbReference>
<feature type="transmembrane region" description="Helical" evidence="3">
    <location>
        <begin position="720"/>
        <end position="743"/>
    </location>
</feature>
<keyword evidence="4" id="KW-0732">Signal</keyword>
<sequence length="756" mass="82923">MAMKTKSPLLQPRNPLLILLFLAATAAAATMAANPEQAAPAAAAAQDAAVHIVYVDRPESVEAEEFHIRTLAPVLGSEEKAKDAVLYHYKHAASGFSAKLTPQQVEDLKNETLKITLSKKLDQATRCSSGGAKPDLPAPWTSVWRHAHHGPYVKALVNKMVDNYVIQHAASQLPKLMDAAATSSGGGGDSAGELLLRAAVLVPWTHYALAALALAAALLYRFLELHLLSDLLRGLRGGRVVLTFHPDSRVYHQVASKCRSLHGRQLYTVRDGGTIALDWLLASDLKAEDIDTCDETISKDDSTPLLVVIPGLTSDSSAAYVKHLVFSMAGKGWNVVVSNHRGLGGISITSDCFYNAGWTEDMREVINFLHQRYPKAPLFTVGTSIGANILVKYLGEEGEGTPIAGAASICSPWDLLVTNRFISRKLVQRCYDRALAIGLKGYAKLHQPVLARLANWEAITSSRSIREFDRHATCVVAKYELGLLLDHIYAGRIIELMRLIMTVDTFYRRCSSANYVGNVSVPLLCISALDDPLCTREAIPWDECRVNKNIVLATTPNGGHLAFFEGLTAGRLWWVRAVSEFLCALHDSPYMHQQKVAQEHGLHTSLESSIDKSPYVNFMEDGMVAAVTEDGHDNYDSLQSQGEINLDNSMAAVQQNENTIEIQNQHDNADNRNSQGDVVTDPGHGGSQEQQELYVNKIRDAIAPVKRSMNQLARSQGRSVWLLAYIAIVTSWPLLGTLGFFLFKKKFRNSQAAKKL</sequence>
<keyword evidence="3" id="KW-0812">Transmembrane</keyword>
<dbReference type="Gene3D" id="3.40.50.1820">
    <property type="entry name" value="alpha/beta hydrolase"/>
    <property type="match status" value="1"/>
</dbReference>
<accession>A0A5J9U748</accession>
<feature type="domain" description="Serine aminopeptidase S33" evidence="6">
    <location>
        <begin position="305"/>
        <end position="539"/>
    </location>
</feature>
<gene>
    <name evidence="7" type="ORF">EJB05_35660</name>
</gene>
<protein>
    <recommendedName>
        <fullName evidence="9">Inhibitor I9 domain-containing protein</fullName>
    </recommendedName>
</protein>
<dbReference type="SUPFAM" id="SSF53474">
    <property type="entry name" value="alpha/beta-Hydrolases"/>
    <property type="match status" value="1"/>
</dbReference>
<evidence type="ECO:0000259" key="5">
    <source>
        <dbReference type="Pfam" id="PF05922"/>
    </source>
</evidence>
<evidence type="ECO:0008006" key="9">
    <source>
        <dbReference type="Google" id="ProtNLM"/>
    </source>
</evidence>
<evidence type="ECO:0000256" key="1">
    <source>
        <dbReference type="ARBA" id="ARBA00010884"/>
    </source>
</evidence>
<dbReference type="AlphaFoldDB" id="A0A5J9U748"/>
<feature type="domain" description="Inhibitor I9" evidence="5">
    <location>
        <begin position="51"/>
        <end position="111"/>
    </location>
</feature>
<dbReference type="InterPro" id="IPR029058">
    <property type="entry name" value="AB_hydrolase_fold"/>
</dbReference>
<dbReference type="EMBL" id="RWGY01000029">
    <property type="protein sequence ID" value="TVU19509.1"/>
    <property type="molecule type" value="Genomic_DNA"/>
</dbReference>
<feature type="region of interest" description="Disordered" evidence="2">
    <location>
        <begin position="667"/>
        <end position="688"/>
    </location>
</feature>
<dbReference type="Pfam" id="PF12146">
    <property type="entry name" value="Hydrolase_4"/>
    <property type="match status" value="1"/>
</dbReference>
<dbReference type="InterPro" id="IPR050960">
    <property type="entry name" value="AB_hydrolase_4_sf"/>
</dbReference>
<dbReference type="PANTHER" id="PTHR10794">
    <property type="entry name" value="ABHYDROLASE DOMAIN-CONTAINING PROTEIN"/>
    <property type="match status" value="1"/>
</dbReference>
<dbReference type="InterPro" id="IPR037045">
    <property type="entry name" value="S8pro/Inhibitor_I9_sf"/>
</dbReference>
<reference evidence="7 8" key="1">
    <citation type="journal article" date="2019" name="Sci. Rep.">
        <title>A high-quality genome of Eragrostis curvula grass provides insights into Poaceae evolution and supports new strategies to enhance forage quality.</title>
        <authorList>
            <person name="Carballo J."/>
            <person name="Santos B.A.C.M."/>
            <person name="Zappacosta D."/>
            <person name="Garbus I."/>
            <person name="Selva J.P."/>
            <person name="Gallo C.A."/>
            <person name="Diaz A."/>
            <person name="Albertini E."/>
            <person name="Caccamo M."/>
            <person name="Echenique V."/>
        </authorList>
    </citation>
    <scope>NUCLEOTIDE SEQUENCE [LARGE SCALE GENOMIC DNA]</scope>
    <source>
        <strain evidence="8">cv. Victoria</strain>
        <tissue evidence="7">Leaf</tissue>
    </source>
</reference>
<proteinExistence type="inferred from homology"/>
<evidence type="ECO:0000256" key="3">
    <source>
        <dbReference type="SAM" id="Phobius"/>
    </source>
</evidence>
<keyword evidence="3" id="KW-1133">Transmembrane helix</keyword>
<dbReference type="GO" id="GO:0047372">
    <property type="term" value="F:monoacylglycerol lipase activity"/>
    <property type="evidence" value="ECO:0007669"/>
    <property type="project" value="TreeGrafter"/>
</dbReference>
<dbReference type="Pfam" id="PF05922">
    <property type="entry name" value="Inhibitor_I9"/>
    <property type="match status" value="1"/>
</dbReference>
<dbReference type="InterPro" id="IPR010259">
    <property type="entry name" value="S8pro/Inhibitor_I9"/>
</dbReference>
<evidence type="ECO:0000259" key="6">
    <source>
        <dbReference type="Pfam" id="PF12146"/>
    </source>
</evidence>
<organism evidence="7 8">
    <name type="scientific">Eragrostis curvula</name>
    <name type="common">weeping love grass</name>
    <dbReference type="NCBI Taxonomy" id="38414"/>
    <lineage>
        <taxon>Eukaryota</taxon>
        <taxon>Viridiplantae</taxon>
        <taxon>Streptophyta</taxon>
        <taxon>Embryophyta</taxon>
        <taxon>Tracheophyta</taxon>
        <taxon>Spermatophyta</taxon>
        <taxon>Magnoliopsida</taxon>
        <taxon>Liliopsida</taxon>
        <taxon>Poales</taxon>
        <taxon>Poaceae</taxon>
        <taxon>PACMAD clade</taxon>
        <taxon>Chloridoideae</taxon>
        <taxon>Eragrostideae</taxon>
        <taxon>Eragrostidinae</taxon>
        <taxon>Eragrostis</taxon>
    </lineage>
</organism>
<dbReference type="FunFam" id="3.40.50.1820:FF:000071">
    <property type="entry name" value="Embryogenesis-associated protein EMB8"/>
    <property type="match status" value="1"/>
</dbReference>
<dbReference type="Gene3D" id="3.30.70.80">
    <property type="entry name" value="Peptidase S8 propeptide/proteinase inhibitor I9"/>
    <property type="match status" value="1"/>
</dbReference>
<dbReference type="OrthoDB" id="687377at2759"/>
<dbReference type="Proteomes" id="UP000324897">
    <property type="component" value="Chromosome 7"/>
</dbReference>
<evidence type="ECO:0000313" key="7">
    <source>
        <dbReference type="EMBL" id="TVU19509.1"/>
    </source>
</evidence>
<evidence type="ECO:0000256" key="4">
    <source>
        <dbReference type="SAM" id="SignalP"/>
    </source>
</evidence>
<dbReference type="PANTHER" id="PTHR10794:SF57">
    <property type="entry name" value="OS05G0432600 PROTEIN"/>
    <property type="match status" value="1"/>
</dbReference>
<dbReference type="InterPro" id="IPR022742">
    <property type="entry name" value="Hydrolase_4"/>
</dbReference>
<keyword evidence="8" id="KW-1185">Reference proteome</keyword>
<feature type="signal peptide" evidence="4">
    <location>
        <begin position="1"/>
        <end position="32"/>
    </location>
</feature>
<name>A0A5J9U748_9POAL</name>
<comment type="similarity">
    <text evidence="1">Belongs to the AB hydrolase superfamily. AB hydrolase 4 family.</text>
</comment>
<evidence type="ECO:0000256" key="2">
    <source>
        <dbReference type="SAM" id="MobiDB-lite"/>
    </source>
</evidence>
<dbReference type="Gramene" id="TVU19509">
    <property type="protein sequence ID" value="TVU19509"/>
    <property type="gene ID" value="EJB05_35660"/>
</dbReference>
<feature type="chain" id="PRO_5023893190" description="Inhibitor I9 domain-containing protein" evidence="4">
    <location>
        <begin position="33"/>
        <end position="756"/>
    </location>
</feature>
<evidence type="ECO:0000313" key="8">
    <source>
        <dbReference type="Proteomes" id="UP000324897"/>
    </source>
</evidence>